<name>A0A0W1RCG5_9EURY</name>
<gene>
    <name evidence="2" type="ORF">AUR64_12075</name>
</gene>
<feature type="transmembrane region" description="Helical" evidence="1">
    <location>
        <begin position="39"/>
        <end position="59"/>
    </location>
</feature>
<keyword evidence="3" id="KW-1185">Reference proteome</keyword>
<protein>
    <submittedName>
        <fullName evidence="2">Uncharacterized protein</fullName>
    </submittedName>
</protein>
<proteinExistence type="predicted"/>
<organism evidence="2 3">
    <name type="scientific">Haloprofundus marisrubri</name>
    <dbReference type="NCBI Taxonomy" id="1514971"/>
    <lineage>
        <taxon>Archaea</taxon>
        <taxon>Methanobacteriati</taxon>
        <taxon>Methanobacteriota</taxon>
        <taxon>Stenosarchaea group</taxon>
        <taxon>Halobacteria</taxon>
        <taxon>Halobacteriales</taxon>
        <taxon>Haloferacaceae</taxon>
        <taxon>Haloprofundus</taxon>
    </lineage>
</organism>
<keyword evidence="1" id="KW-0472">Membrane</keyword>
<sequence length="61" mass="6145">MATQTTRTDMGIGVAMLFSVLALVGAAVMLVGPNQLTQAWGFAGAMVAASLAVVAVQVYSS</sequence>
<keyword evidence="1" id="KW-1133">Transmembrane helix</keyword>
<dbReference type="EMBL" id="LOPU01000018">
    <property type="protein sequence ID" value="KTG10307.1"/>
    <property type="molecule type" value="Genomic_DNA"/>
</dbReference>
<keyword evidence="1" id="KW-0812">Transmembrane</keyword>
<dbReference type="Pfam" id="PF24369">
    <property type="entry name" value="DUF7525"/>
    <property type="match status" value="1"/>
</dbReference>
<evidence type="ECO:0000313" key="3">
    <source>
        <dbReference type="Proteomes" id="UP000054387"/>
    </source>
</evidence>
<dbReference type="AlphaFoldDB" id="A0A0W1RCG5"/>
<reference evidence="2 3" key="1">
    <citation type="submission" date="2015-12" db="EMBL/GenBank/DDBJ databases">
        <title>Haloprofundus marisrubri gen. nov., sp. nov., an extremely halophilic archaeon isolated from the Discovery deep brine-seawater interface in the Red Sea.</title>
        <authorList>
            <person name="Zhang G."/>
            <person name="Stingl U."/>
            <person name="Rashid M."/>
        </authorList>
    </citation>
    <scope>NUCLEOTIDE SEQUENCE [LARGE SCALE GENOMIC DNA]</scope>
    <source>
        <strain evidence="2 3">SB9</strain>
    </source>
</reference>
<evidence type="ECO:0000313" key="2">
    <source>
        <dbReference type="EMBL" id="KTG10307.1"/>
    </source>
</evidence>
<comment type="caution">
    <text evidence="2">The sequence shown here is derived from an EMBL/GenBank/DDBJ whole genome shotgun (WGS) entry which is preliminary data.</text>
</comment>
<accession>A0A0W1RCG5</accession>
<dbReference type="InterPro" id="IPR055947">
    <property type="entry name" value="DUF7525"/>
</dbReference>
<dbReference type="RefSeq" id="WP_058581880.1">
    <property type="nucleotide sequence ID" value="NZ_LOPU01000018.1"/>
</dbReference>
<evidence type="ECO:0000256" key="1">
    <source>
        <dbReference type="SAM" id="Phobius"/>
    </source>
</evidence>
<dbReference type="STRING" id="1514971.AUR64_12075"/>
<dbReference type="Proteomes" id="UP000054387">
    <property type="component" value="Unassembled WGS sequence"/>
</dbReference>
<feature type="transmembrane region" description="Helical" evidence="1">
    <location>
        <begin position="12"/>
        <end position="33"/>
    </location>
</feature>